<evidence type="ECO:0000259" key="12">
    <source>
        <dbReference type="Pfam" id="PF02517"/>
    </source>
</evidence>
<evidence type="ECO:0000313" key="13">
    <source>
        <dbReference type="EMBL" id="OAJ38893.1"/>
    </source>
</evidence>
<keyword evidence="5" id="KW-0378">Hydrolase</keyword>
<gene>
    <name evidence="13" type="ORF">BDEG_22789</name>
</gene>
<dbReference type="EMBL" id="DS022302">
    <property type="protein sequence ID" value="OAJ38893.1"/>
    <property type="molecule type" value="Genomic_DNA"/>
</dbReference>
<evidence type="ECO:0000313" key="14">
    <source>
        <dbReference type="Proteomes" id="UP000077115"/>
    </source>
</evidence>
<dbReference type="InterPro" id="IPR039731">
    <property type="entry name" value="Rce1"/>
</dbReference>
<dbReference type="EC" id="3.4.26.1" evidence="10"/>
<dbReference type="Proteomes" id="UP000077115">
    <property type="component" value="Unassembled WGS sequence"/>
</dbReference>
<keyword evidence="4 11" id="KW-0812">Transmembrane</keyword>
<dbReference type="GO" id="GO:0004222">
    <property type="term" value="F:metalloendopeptidase activity"/>
    <property type="evidence" value="ECO:0007669"/>
    <property type="project" value="InterPro"/>
</dbReference>
<comment type="catalytic activity">
    <reaction evidence="9">
        <text>Hydrolyzes the peptide bond -P2-(S-farnesyl or geranylgeranyl)C-P1'-P2'-P3'-COOH where P1' and P2' are amino acids with aliphatic sidechains and P3' is any C-terminal residue.</text>
        <dbReference type="EC" id="3.4.26.1"/>
    </reaction>
</comment>
<feature type="transmembrane region" description="Helical" evidence="11">
    <location>
        <begin position="108"/>
        <end position="128"/>
    </location>
</feature>
<dbReference type="Pfam" id="PF02517">
    <property type="entry name" value="Rce1-like"/>
    <property type="match status" value="1"/>
</dbReference>
<evidence type="ECO:0000256" key="1">
    <source>
        <dbReference type="ARBA" id="ARBA00004477"/>
    </source>
</evidence>
<evidence type="ECO:0000256" key="11">
    <source>
        <dbReference type="SAM" id="Phobius"/>
    </source>
</evidence>
<evidence type="ECO:0000256" key="3">
    <source>
        <dbReference type="ARBA" id="ARBA00022670"/>
    </source>
</evidence>
<keyword evidence="3" id="KW-0645">Protease</keyword>
<sequence>MPQTSTVHGLTWLAAMSSCLFLSTLFVGSFYLFPGAISRSRNDPDVIRQRFKAVALTCAIGFVLVVGLLASARKPIEHVDPIRHTLYSIWLEVWNTFKYVGIVSHSPISSIAVSLGICGALFLGPLVLDHMEIYIQMQQALDSPDKNLITIRNWVVGPIVEEIVFRGYMVPIMLAGGFSARQTIWCLPLFFGIAHLHHAWEVIRDGGYTRRSIIHAATSSSMIFVFNSPPIYFRHIHEFIVYMPSDSYFHFCW</sequence>
<dbReference type="GO" id="GO:0071586">
    <property type="term" value="P:CAAX-box protein processing"/>
    <property type="evidence" value="ECO:0007669"/>
    <property type="project" value="InterPro"/>
</dbReference>
<evidence type="ECO:0000256" key="8">
    <source>
        <dbReference type="ARBA" id="ARBA00023136"/>
    </source>
</evidence>
<evidence type="ECO:0000256" key="5">
    <source>
        <dbReference type="ARBA" id="ARBA00022801"/>
    </source>
</evidence>
<evidence type="ECO:0000256" key="2">
    <source>
        <dbReference type="ARBA" id="ARBA00006897"/>
    </source>
</evidence>
<keyword evidence="7 11" id="KW-1133">Transmembrane helix</keyword>
<keyword evidence="6" id="KW-0256">Endoplasmic reticulum</keyword>
<protein>
    <recommendedName>
        <fullName evidence="10">intramembrane prenyl-peptidase Rce1</fullName>
        <ecNumber evidence="10">3.4.26.1</ecNumber>
    </recommendedName>
</protein>
<evidence type="ECO:0000256" key="4">
    <source>
        <dbReference type="ARBA" id="ARBA00022692"/>
    </source>
</evidence>
<dbReference type="PANTHER" id="PTHR13046:SF0">
    <property type="entry name" value="CAAX PRENYL PROTEASE 2"/>
    <property type="match status" value="1"/>
</dbReference>
<feature type="domain" description="CAAX prenyl protease 2/Lysostaphin resistance protein A-like" evidence="12">
    <location>
        <begin position="148"/>
        <end position="202"/>
    </location>
</feature>
<reference evidence="13 14" key="1">
    <citation type="submission" date="2006-10" db="EMBL/GenBank/DDBJ databases">
        <title>The Genome Sequence of Batrachochytrium dendrobatidis JEL423.</title>
        <authorList>
            <consortium name="The Broad Institute Genome Sequencing Platform"/>
            <person name="Birren B."/>
            <person name="Lander E."/>
            <person name="Galagan J."/>
            <person name="Cuomo C."/>
            <person name="Devon K."/>
            <person name="Jaffe D."/>
            <person name="Butler J."/>
            <person name="Alvarez P."/>
            <person name="Gnerre S."/>
            <person name="Grabherr M."/>
            <person name="Kleber M."/>
            <person name="Mauceli E."/>
            <person name="Brockman W."/>
            <person name="Young S."/>
            <person name="LaButti K."/>
            <person name="Sykes S."/>
            <person name="DeCaprio D."/>
            <person name="Crawford M."/>
            <person name="Koehrsen M."/>
            <person name="Engels R."/>
            <person name="Montgomery P."/>
            <person name="Pearson M."/>
            <person name="Howarth C."/>
            <person name="Larson L."/>
            <person name="White J."/>
            <person name="O'Leary S."/>
            <person name="Kodira C."/>
            <person name="Zeng Q."/>
            <person name="Yandava C."/>
            <person name="Alvarado L."/>
            <person name="Longcore J."/>
            <person name="James T."/>
        </authorList>
    </citation>
    <scope>NUCLEOTIDE SEQUENCE [LARGE SCALE GENOMIC DNA]</scope>
    <source>
        <strain evidence="13 14">JEL423</strain>
    </source>
</reference>
<name>A0A177WFS9_BATDL</name>
<dbReference type="InterPro" id="IPR003675">
    <property type="entry name" value="Rce1/LyrA-like_dom"/>
</dbReference>
<proteinExistence type="inferred from homology"/>
<feature type="transmembrane region" description="Helical" evidence="11">
    <location>
        <begin position="12"/>
        <end position="33"/>
    </location>
</feature>
<accession>A0A177WFS9</accession>
<evidence type="ECO:0000256" key="7">
    <source>
        <dbReference type="ARBA" id="ARBA00022989"/>
    </source>
</evidence>
<dbReference type="VEuPathDB" id="FungiDB:BDEG_22789"/>
<dbReference type="GO" id="GO:0005789">
    <property type="term" value="C:endoplasmic reticulum membrane"/>
    <property type="evidence" value="ECO:0007669"/>
    <property type="project" value="UniProtKB-SubCell"/>
</dbReference>
<comment type="subcellular location">
    <subcellularLocation>
        <location evidence="1">Endoplasmic reticulum membrane</location>
        <topology evidence="1">Multi-pass membrane protein</topology>
    </subcellularLocation>
</comment>
<evidence type="ECO:0000256" key="9">
    <source>
        <dbReference type="ARBA" id="ARBA00047280"/>
    </source>
</evidence>
<keyword evidence="8 11" id="KW-0472">Membrane</keyword>
<evidence type="ECO:0000256" key="10">
    <source>
        <dbReference type="ARBA" id="ARBA00049729"/>
    </source>
</evidence>
<comment type="similarity">
    <text evidence="2">Belongs to the peptidase U48 family.</text>
</comment>
<dbReference type="AlphaFoldDB" id="A0A177WFS9"/>
<feature type="transmembrane region" description="Helical" evidence="11">
    <location>
        <begin position="53"/>
        <end position="72"/>
    </location>
</feature>
<reference evidence="13 14" key="2">
    <citation type="submission" date="2016-05" db="EMBL/GenBank/DDBJ databases">
        <title>Lineage-specific infection strategies underlie the spectrum of fungal disease in amphibians.</title>
        <authorList>
            <person name="Cuomo C.A."/>
            <person name="Farrer R.A."/>
            <person name="James T."/>
            <person name="Longcore J."/>
            <person name="Birren B."/>
        </authorList>
    </citation>
    <scope>NUCLEOTIDE SEQUENCE [LARGE SCALE GENOMIC DNA]</scope>
    <source>
        <strain evidence="13 14">JEL423</strain>
    </source>
</reference>
<organism evidence="13 14">
    <name type="scientific">Batrachochytrium dendrobatidis (strain JEL423)</name>
    <dbReference type="NCBI Taxonomy" id="403673"/>
    <lineage>
        <taxon>Eukaryota</taxon>
        <taxon>Fungi</taxon>
        <taxon>Fungi incertae sedis</taxon>
        <taxon>Chytridiomycota</taxon>
        <taxon>Chytridiomycota incertae sedis</taxon>
        <taxon>Chytridiomycetes</taxon>
        <taxon>Rhizophydiales</taxon>
        <taxon>Rhizophydiales incertae sedis</taxon>
        <taxon>Batrachochytrium</taxon>
    </lineage>
</organism>
<dbReference type="PANTHER" id="PTHR13046">
    <property type="entry name" value="PROTEASE U48 CAAX PRENYL PROTEASE RCE1"/>
    <property type="match status" value="1"/>
</dbReference>
<evidence type="ECO:0000256" key="6">
    <source>
        <dbReference type="ARBA" id="ARBA00022824"/>
    </source>
</evidence>